<evidence type="ECO:0000259" key="8">
    <source>
        <dbReference type="SMART" id="SM00737"/>
    </source>
</evidence>
<dbReference type="InterPro" id="IPR033917">
    <property type="entry name" value="ML_PG-PI_TP"/>
</dbReference>
<evidence type="ECO:0000256" key="5">
    <source>
        <dbReference type="ARBA" id="ARBA00022448"/>
    </source>
</evidence>
<keyword evidence="5" id="KW-0813">Transport</keyword>
<accession>A0A8H3FZF5</accession>
<dbReference type="SUPFAM" id="SSF81296">
    <property type="entry name" value="E set domains"/>
    <property type="match status" value="1"/>
</dbReference>
<keyword evidence="10" id="KW-1185">Reference proteome</keyword>
<evidence type="ECO:0000256" key="2">
    <source>
        <dbReference type="ARBA" id="ARBA00006370"/>
    </source>
</evidence>
<reference evidence="9" key="1">
    <citation type="submission" date="2021-03" db="EMBL/GenBank/DDBJ databases">
        <authorList>
            <person name="Tagirdzhanova G."/>
        </authorList>
    </citation>
    <scope>NUCLEOTIDE SEQUENCE</scope>
</reference>
<comment type="similarity">
    <text evidence="2">Belongs to the NPC2 family.</text>
</comment>
<dbReference type="Pfam" id="PF02221">
    <property type="entry name" value="E1_DerP2_DerF2"/>
    <property type="match status" value="1"/>
</dbReference>
<dbReference type="Gene3D" id="2.60.40.770">
    <property type="match status" value="1"/>
</dbReference>
<dbReference type="AlphaFoldDB" id="A0A8H3FZF5"/>
<keyword evidence="6" id="KW-0732">Signal</keyword>
<dbReference type="FunFam" id="2.60.40.770:FF:000004">
    <property type="entry name" value="Phosphatidylglycerol/phosphatidylinositol transfer protein"/>
    <property type="match status" value="1"/>
</dbReference>
<evidence type="ECO:0000313" key="9">
    <source>
        <dbReference type="EMBL" id="CAF9930306.1"/>
    </source>
</evidence>
<gene>
    <name evidence="9" type="primary">NPC2</name>
    <name evidence="9" type="ORF">HETSPECPRED_007597</name>
</gene>
<evidence type="ECO:0000256" key="4">
    <source>
        <dbReference type="ARBA" id="ARBA00016056"/>
    </source>
</evidence>
<dbReference type="Proteomes" id="UP000664521">
    <property type="component" value="Unassembled WGS sequence"/>
</dbReference>
<comment type="subunit">
    <text evidence="3">Monomer.</text>
</comment>
<evidence type="ECO:0000313" key="10">
    <source>
        <dbReference type="Proteomes" id="UP000664521"/>
    </source>
</evidence>
<dbReference type="InterPro" id="IPR039670">
    <property type="entry name" value="NPC2-like"/>
</dbReference>
<dbReference type="GO" id="GO:0032934">
    <property type="term" value="F:sterol binding"/>
    <property type="evidence" value="ECO:0007669"/>
    <property type="project" value="InterPro"/>
</dbReference>
<dbReference type="PANTHER" id="PTHR11306:SF0">
    <property type="entry name" value="PHOSPHATIDYLGLYCEROL_PHOSPHATIDYLINOSITOL TRANSFER PROTEIN"/>
    <property type="match status" value="1"/>
</dbReference>
<dbReference type="GO" id="GO:0032366">
    <property type="term" value="P:intracellular sterol transport"/>
    <property type="evidence" value="ECO:0007669"/>
    <property type="project" value="InterPro"/>
</dbReference>
<comment type="caution">
    <text evidence="9">The sequence shown here is derived from an EMBL/GenBank/DDBJ whole genome shotgun (WGS) entry which is preliminary data.</text>
</comment>
<name>A0A8H3FZF5_9LECA</name>
<comment type="function">
    <text evidence="1">Catalyzes the intermembrane transfer of phosphatidylglycerol and phosphatidylinositol.</text>
</comment>
<proteinExistence type="inferred from homology"/>
<dbReference type="OrthoDB" id="6409159at2759"/>
<dbReference type="SMART" id="SM00737">
    <property type="entry name" value="ML"/>
    <property type="match status" value="1"/>
</dbReference>
<dbReference type="EMBL" id="CAJPDS010000055">
    <property type="protein sequence ID" value="CAF9930306.1"/>
    <property type="molecule type" value="Genomic_DNA"/>
</dbReference>
<sequence>MKLSATITPLLVSSFAASKSLSFFGSDQHVLDDLSVPGDNPFHFCQDPNDYSLDIKYVDLTPNPPSPGKQLTIEAKGNFTKKIEKGAYVNLSVKYGLIRIINQQADLCDQLKNIEEECPVEGDKTITKNVDLPKEIPPGHYTVLADVYTEDKERITCLEASVHF</sequence>
<keyword evidence="7" id="KW-0445">Lipid transport</keyword>
<evidence type="ECO:0000256" key="3">
    <source>
        <dbReference type="ARBA" id="ARBA00011245"/>
    </source>
</evidence>
<feature type="domain" description="MD-2-related lipid-recognition" evidence="8">
    <location>
        <begin position="42"/>
        <end position="162"/>
    </location>
</feature>
<dbReference type="CDD" id="cd00917">
    <property type="entry name" value="PG-PI_TP"/>
    <property type="match status" value="1"/>
</dbReference>
<evidence type="ECO:0000256" key="7">
    <source>
        <dbReference type="ARBA" id="ARBA00023055"/>
    </source>
</evidence>
<evidence type="ECO:0000256" key="1">
    <source>
        <dbReference type="ARBA" id="ARBA00002053"/>
    </source>
</evidence>
<evidence type="ECO:0000256" key="6">
    <source>
        <dbReference type="ARBA" id="ARBA00022729"/>
    </source>
</evidence>
<dbReference type="PANTHER" id="PTHR11306">
    <property type="entry name" value="NIEMANN PICK TYPE C2 PROTEIN NPC2-RELATED"/>
    <property type="match status" value="1"/>
</dbReference>
<dbReference type="InterPro" id="IPR014756">
    <property type="entry name" value="Ig_E-set"/>
</dbReference>
<organism evidence="9 10">
    <name type="scientific">Heterodermia speciosa</name>
    <dbReference type="NCBI Taxonomy" id="116794"/>
    <lineage>
        <taxon>Eukaryota</taxon>
        <taxon>Fungi</taxon>
        <taxon>Dikarya</taxon>
        <taxon>Ascomycota</taxon>
        <taxon>Pezizomycotina</taxon>
        <taxon>Lecanoromycetes</taxon>
        <taxon>OSLEUM clade</taxon>
        <taxon>Lecanoromycetidae</taxon>
        <taxon>Caliciales</taxon>
        <taxon>Physciaceae</taxon>
        <taxon>Heterodermia</taxon>
    </lineage>
</organism>
<protein>
    <recommendedName>
        <fullName evidence="4">Phosphatidylglycerol/phosphatidylinositol transfer protein</fullName>
    </recommendedName>
</protein>
<dbReference type="InterPro" id="IPR003172">
    <property type="entry name" value="ML_dom"/>
</dbReference>